<feature type="domain" description="EF-hand" evidence="4">
    <location>
        <begin position="82"/>
        <end position="117"/>
    </location>
</feature>
<dbReference type="PROSITE" id="PS00018">
    <property type="entry name" value="EF_HAND_1"/>
    <property type="match status" value="1"/>
</dbReference>
<dbReference type="InterPro" id="IPR018247">
    <property type="entry name" value="EF_Hand_1_Ca_BS"/>
</dbReference>
<comment type="caution">
    <text evidence="5">The sequence shown here is derived from an EMBL/GenBank/DDBJ whole genome shotgun (WGS) entry which is preliminary data.</text>
</comment>
<keyword evidence="1" id="KW-0479">Metal-binding</keyword>
<name>A0ABN9MK87_9NEOB</name>
<keyword evidence="6" id="KW-1185">Reference proteome</keyword>
<evidence type="ECO:0000313" key="6">
    <source>
        <dbReference type="Proteomes" id="UP001176940"/>
    </source>
</evidence>
<proteinExistence type="predicted"/>
<dbReference type="Gene3D" id="1.10.238.10">
    <property type="entry name" value="EF-hand"/>
    <property type="match status" value="1"/>
</dbReference>
<feature type="non-terminal residue" evidence="5">
    <location>
        <position position="462"/>
    </location>
</feature>
<dbReference type="Proteomes" id="UP001176940">
    <property type="component" value="Unassembled WGS sequence"/>
</dbReference>
<evidence type="ECO:0000256" key="1">
    <source>
        <dbReference type="ARBA" id="ARBA00022723"/>
    </source>
</evidence>
<dbReference type="InterPro" id="IPR011992">
    <property type="entry name" value="EF-hand-dom_pair"/>
</dbReference>
<keyword evidence="2" id="KW-0106">Calcium</keyword>
<protein>
    <recommendedName>
        <fullName evidence="4">EF-hand domain-containing protein</fullName>
    </recommendedName>
</protein>
<evidence type="ECO:0000313" key="5">
    <source>
        <dbReference type="EMBL" id="CAJ0967126.1"/>
    </source>
</evidence>
<dbReference type="EMBL" id="CAUEEQ010078069">
    <property type="protein sequence ID" value="CAJ0967126.1"/>
    <property type="molecule type" value="Genomic_DNA"/>
</dbReference>
<organism evidence="5 6">
    <name type="scientific">Ranitomeya imitator</name>
    <name type="common">mimic poison frog</name>
    <dbReference type="NCBI Taxonomy" id="111125"/>
    <lineage>
        <taxon>Eukaryota</taxon>
        <taxon>Metazoa</taxon>
        <taxon>Chordata</taxon>
        <taxon>Craniata</taxon>
        <taxon>Vertebrata</taxon>
        <taxon>Euteleostomi</taxon>
        <taxon>Amphibia</taxon>
        <taxon>Batrachia</taxon>
        <taxon>Anura</taxon>
        <taxon>Neobatrachia</taxon>
        <taxon>Hyloidea</taxon>
        <taxon>Dendrobatidae</taxon>
        <taxon>Dendrobatinae</taxon>
        <taxon>Ranitomeya</taxon>
    </lineage>
</organism>
<evidence type="ECO:0000256" key="3">
    <source>
        <dbReference type="SAM" id="MobiDB-lite"/>
    </source>
</evidence>
<evidence type="ECO:0000259" key="4">
    <source>
        <dbReference type="PROSITE" id="PS50222"/>
    </source>
</evidence>
<dbReference type="SUPFAM" id="SSF47473">
    <property type="entry name" value="EF-hand"/>
    <property type="match status" value="1"/>
</dbReference>
<feature type="compositionally biased region" description="Basic residues" evidence="3">
    <location>
        <begin position="15"/>
        <end position="24"/>
    </location>
</feature>
<feature type="region of interest" description="Disordered" evidence="3">
    <location>
        <begin position="1"/>
        <end position="35"/>
    </location>
</feature>
<evidence type="ECO:0000256" key="2">
    <source>
        <dbReference type="ARBA" id="ARBA00022837"/>
    </source>
</evidence>
<gene>
    <name evidence="5" type="ORF">RIMI_LOCUS21975256</name>
</gene>
<dbReference type="PROSITE" id="PS50222">
    <property type="entry name" value="EF_HAND_2"/>
    <property type="match status" value="1"/>
</dbReference>
<accession>A0ABN9MK87</accession>
<reference evidence="5" key="1">
    <citation type="submission" date="2023-07" db="EMBL/GenBank/DDBJ databases">
        <authorList>
            <person name="Stuckert A."/>
        </authorList>
    </citation>
    <scope>NUCLEOTIDE SEQUENCE</scope>
</reference>
<dbReference type="InterPro" id="IPR002048">
    <property type="entry name" value="EF_hand_dom"/>
</dbReference>
<sequence length="462" mass="53264">MEQRGTSPRCSPCLRGRKGLKAPRRSTPSLLSRESKEMMGKAEELFQLCDKEEKGLITKRDLQFRYQNSTNAELRLQNELPLTPDQLEAVFDSLDQSNNGYLTPVEFSMGLGKLLGVNIANGEEDGERQIMEETFESGWSDEDDDTEEMLFCATMEQLGATRIVEEHRQSRYLWNRLRKECPDLLTNFEDLLFGFSSDIRDVHREKETLEQALKRKEIDHGREVRSLYDEMEQQIKLEKERHLRKKTHRLCIENCIKKRIKTRIKKAPKKHQKKDLRFLQRAAVSVLKKKGGKSGTCEHTLKPDRGNVALNLQHFTFCMKNNCSRWIKYLQISSTLLPTYSVADLPCGNPVRKSVRILIHVNTTLKGMFTRCGFCCRSAAVSHAFTVQCKPMGNAIRIAHAAEKKNAWKHSGLHSAACQFFVRIPQRFYTCFIIENRSGIRTKTTINPQEIRSGPFLRVHIA</sequence>